<reference evidence="3" key="1">
    <citation type="journal article" date="2023" name="Proc. Natl. Acad. Sci. U.S.A.">
        <title>Genomic and structural basis for evolution of tropane alkaloid biosynthesis.</title>
        <authorList>
            <person name="Wanga Y.-J."/>
            <person name="Taina T."/>
            <person name="Yua J.-Y."/>
            <person name="Lia J."/>
            <person name="Xua B."/>
            <person name="Chenc J."/>
            <person name="D'Auriad J.C."/>
            <person name="Huanga J.-P."/>
            <person name="Huanga S.-X."/>
        </authorList>
    </citation>
    <scope>NUCLEOTIDE SEQUENCE [LARGE SCALE GENOMIC DNA]</scope>
    <source>
        <strain evidence="3">cv. KIB-2019</strain>
    </source>
</reference>
<dbReference type="Proteomes" id="UP001152561">
    <property type="component" value="Unassembled WGS sequence"/>
</dbReference>
<evidence type="ECO:0000313" key="3">
    <source>
        <dbReference type="Proteomes" id="UP001152561"/>
    </source>
</evidence>
<evidence type="ECO:0000256" key="1">
    <source>
        <dbReference type="SAM" id="MobiDB-lite"/>
    </source>
</evidence>
<organism evidence="2 3">
    <name type="scientific">Anisodus acutangulus</name>
    <dbReference type="NCBI Taxonomy" id="402998"/>
    <lineage>
        <taxon>Eukaryota</taxon>
        <taxon>Viridiplantae</taxon>
        <taxon>Streptophyta</taxon>
        <taxon>Embryophyta</taxon>
        <taxon>Tracheophyta</taxon>
        <taxon>Spermatophyta</taxon>
        <taxon>Magnoliopsida</taxon>
        <taxon>eudicotyledons</taxon>
        <taxon>Gunneridae</taxon>
        <taxon>Pentapetalae</taxon>
        <taxon>asterids</taxon>
        <taxon>lamiids</taxon>
        <taxon>Solanales</taxon>
        <taxon>Solanaceae</taxon>
        <taxon>Solanoideae</taxon>
        <taxon>Hyoscyameae</taxon>
        <taxon>Anisodus</taxon>
    </lineage>
</organism>
<accession>A0A9Q1MNY7</accession>
<protein>
    <submittedName>
        <fullName evidence="2">Uncharacterized protein</fullName>
    </submittedName>
</protein>
<name>A0A9Q1MNY7_9SOLA</name>
<keyword evidence="3" id="KW-1185">Reference proteome</keyword>
<sequence>MEAVLADKKRFHPHSSVKSYLAAVDSEDENFNEPSQKHQLVSFMEESIVENVEPLASEEFLAQVHTIEATRKKKSGKATTTVLRQMPMREAKKDKAARKKRLEWSPANERACSASIQNGTIESLVTINQTCDDISSSGGERSDSEEEDYFDSDLVEQTGNDDSDVEIEDYMDEVHEEELERLYV</sequence>
<proteinExistence type="predicted"/>
<feature type="region of interest" description="Disordered" evidence="1">
    <location>
        <begin position="131"/>
        <end position="167"/>
    </location>
</feature>
<dbReference type="EMBL" id="JAJAGQ010000004">
    <property type="protein sequence ID" value="KAJ8565127.1"/>
    <property type="molecule type" value="Genomic_DNA"/>
</dbReference>
<gene>
    <name evidence="2" type="ORF">K7X08_007703</name>
</gene>
<feature type="compositionally biased region" description="Acidic residues" evidence="1">
    <location>
        <begin position="143"/>
        <end position="167"/>
    </location>
</feature>
<feature type="region of interest" description="Disordered" evidence="1">
    <location>
        <begin position="72"/>
        <end position="107"/>
    </location>
</feature>
<dbReference type="AlphaFoldDB" id="A0A9Q1MNY7"/>
<evidence type="ECO:0000313" key="2">
    <source>
        <dbReference type="EMBL" id="KAJ8565127.1"/>
    </source>
</evidence>
<comment type="caution">
    <text evidence="2">The sequence shown here is derived from an EMBL/GenBank/DDBJ whole genome shotgun (WGS) entry which is preliminary data.</text>
</comment>